<dbReference type="InterPro" id="IPR004942">
    <property type="entry name" value="Roadblock/LAMTOR2_dom"/>
</dbReference>
<dbReference type="STRING" id="1122192.SAMN02745673_03630"/>
<sequence length="171" mass="18069">MRPQIAVRESPSPSPSLPTPKTKQIKRAMTSRSTAPGELSWLLDDLLTRAEGTHHAIVLSTDGLLMASSSQLERPAAEHLAAIASGLQSLAGGVSKQFAAGEIRQSIIEMDKAFLFVAAAGEGACMALVSDSECDVGLVAYEMNKVIQRVGQYLSAPPRPDMPSTPARVKG</sequence>
<reference evidence="3 4" key="1">
    <citation type="submission" date="2017-02" db="EMBL/GenBank/DDBJ databases">
        <authorList>
            <person name="Peterson S.W."/>
        </authorList>
    </citation>
    <scope>NUCLEOTIDE SEQUENCE [LARGE SCALE GENOMIC DNA]</scope>
    <source>
        <strain evidence="3 4">DSM 45154</strain>
    </source>
</reference>
<evidence type="ECO:0000256" key="1">
    <source>
        <dbReference type="SAM" id="MobiDB-lite"/>
    </source>
</evidence>
<evidence type="ECO:0000259" key="2">
    <source>
        <dbReference type="SMART" id="SM00960"/>
    </source>
</evidence>
<dbReference type="AlphaFoldDB" id="A0A1T4SKZ5"/>
<dbReference type="Pfam" id="PF03259">
    <property type="entry name" value="Robl_LC7"/>
    <property type="match status" value="1"/>
</dbReference>
<dbReference type="Proteomes" id="UP000190637">
    <property type="component" value="Unassembled WGS sequence"/>
</dbReference>
<feature type="region of interest" description="Disordered" evidence="1">
    <location>
        <begin position="1"/>
        <end position="32"/>
    </location>
</feature>
<dbReference type="Gene3D" id="3.30.450.30">
    <property type="entry name" value="Dynein light chain 2a, cytoplasmic"/>
    <property type="match status" value="1"/>
</dbReference>
<evidence type="ECO:0000313" key="4">
    <source>
        <dbReference type="Proteomes" id="UP000190637"/>
    </source>
</evidence>
<evidence type="ECO:0000313" key="3">
    <source>
        <dbReference type="EMBL" id="SKA28960.1"/>
    </source>
</evidence>
<feature type="domain" description="Roadblock/LAMTOR2" evidence="2">
    <location>
        <begin position="40"/>
        <end position="130"/>
    </location>
</feature>
<dbReference type="SUPFAM" id="SSF103196">
    <property type="entry name" value="Roadblock/LC7 domain"/>
    <property type="match status" value="1"/>
</dbReference>
<protein>
    <submittedName>
        <fullName evidence="3">Predicted regulator of Ras-like GTPase activity, Roadblock/LC7/MglB family</fullName>
    </submittedName>
</protein>
<accession>A0A1T4SKZ5</accession>
<dbReference type="PANTHER" id="PTHR36222:SF1">
    <property type="entry name" value="SERINE PROTEASE INHIBITOR RV3364C"/>
    <property type="match status" value="1"/>
</dbReference>
<dbReference type="InterPro" id="IPR053141">
    <property type="entry name" value="Mycobact_SerProt_Inhib_Rv3364c"/>
</dbReference>
<organism evidence="3 4">
    <name type="scientific">Marinactinospora thermotolerans DSM 45154</name>
    <dbReference type="NCBI Taxonomy" id="1122192"/>
    <lineage>
        <taxon>Bacteria</taxon>
        <taxon>Bacillati</taxon>
        <taxon>Actinomycetota</taxon>
        <taxon>Actinomycetes</taxon>
        <taxon>Streptosporangiales</taxon>
        <taxon>Nocardiopsidaceae</taxon>
        <taxon>Marinactinospora</taxon>
    </lineage>
</organism>
<dbReference type="EMBL" id="FUWS01000010">
    <property type="protein sequence ID" value="SKA28960.1"/>
    <property type="molecule type" value="Genomic_DNA"/>
</dbReference>
<dbReference type="PANTHER" id="PTHR36222">
    <property type="entry name" value="SERINE PROTEASE INHIBITOR RV3364C"/>
    <property type="match status" value="1"/>
</dbReference>
<keyword evidence="4" id="KW-1185">Reference proteome</keyword>
<name>A0A1T4SKZ5_9ACTN</name>
<dbReference type="SMART" id="SM00960">
    <property type="entry name" value="Robl_LC7"/>
    <property type="match status" value="1"/>
</dbReference>
<gene>
    <name evidence="3" type="ORF">SAMN02745673_03630</name>
</gene>
<proteinExistence type="predicted"/>